<sequence length="90" mass="10464">MKNAEGDCRDQMQSQQQEHFQNFQEEQDTEDFVDCGEAKNIDEINKDTRHDDILEPQNTQNSVVIQDDFLWTSPVAYVLENDLGGSYNIH</sequence>
<dbReference type="Proteomes" id="UP000438429">
    <property type="component" value="Unassembled WGS sequence"/>
</dbReference>
<protein>
    <submittedName>
        <fullName evidence="2">Uncharacterized protein</fullName>
    </submittedName>
</protein>
<proteinExistence type="predicted"/>
<evidence type="ECO:0000256" key="1">
    <source>
        <dbReference type="SAM" id="MobiDB-lite"/>
    </source>
</evidence>
<organism evidence="2 3">
    <name type="scientific">Scophthalmus maximus</name>
    <name type="common">Turbot</name>
    <name type="synonym">Psetta maxima</name>
    <dbReference type="NCBI Taxonomy" id="52904"/>
    <lineage>
        <taxon>Eukaryota</taxon>
        <taxon>Metazoa</taxon>
        <taxon>Chordata</taxon>
        <taxon>Craniata</taxon>
        <taxon>Vertebrata</taxon>
        <taxon>Euteleostomi</taxon>
        <taxon>Actinopterygii</taxon>
        <taxon>Neopterygii</taxon>
        <taxon>Teleostei</taxon>
        <taxon>Neoteleostei</taxon>
        <taxon>Acanthomorphata</taxon>
        <taxon>Carangaria</taxon>
        <taxon>Pleuronectiformes</taxon>
        <taxon>Pleuronectoidei</taxon>
        <taxon>Scophthalmidae</taxon>
        <taxon>Scophthalmus</taxon>
    </lineage>
</organism>
<name>A0A6A4TQS5_SCOMX</name>
<accession>A0A6A4TQS5</accession>
<dbReference type="AlphaFoldDB" id="A0A6A4TQS5"/>
<gene>
    <name evidence="2" type="ORF">F2P81_002113</name>
</gene>
<feature type="compositionally biased region" description="Low complexity" evidence="1">
    <location>
        <begin position="11"/>
        <end position="24"/>
    </location>
</feature>
<comment type="caution">
    <text evidence="2">The sequence shown here is derived from an EMBL/GenBank/DDBJ whole genome shotgun (WGS) entry which is preliminary data.</text>
</comment>
<feature type="region of interest" description="Disordered" evidence="1">
    <location>
        <begin position="1"/>
        <end position="29"/>
    </location>
</feature>
<reference evidence="2 3" key="1">
    <citation type="submission" date="2019-06" db="EMBL/GenBank/DDBJ databases">
        <title>Draft genomes of female and male turbot (Scophthalmus maximus).</title>
        <authorList>
            <person name="Xu H."/>
            <person name="Xu X.-W."/>
            <person name="Shao C."/>
            <person name="Chen S."/>
        </authorList>
    </citation>
    <scope>NUCLEOTIDE SEQUENCE [LARGE SCALE GENOMIC DNA]</scope>
    <source>
        <strain evidence="2">Ysfricsl-2016a</strain>
        <tissue evidence="2">Blood</tissue>
    </source>
</reference>
<evidence type="ECO:0000313" key="3">
    <source>
        <dbReference type="Proteomes" id="UP000438429"/>
    </source>
</evidence>
<feature type="compositionally biased region" description="Basic and acidic residues" evidence="1">
    <location>
        <begin position="1"/>
        <end position="10"/>
    </location>
</feature>
<dbReference type="EMBL" id="VEVO01000002">
    <property type="protein sequence ID" value="KAF0045584.1"/>
    <property type="molecule type" value="Genomic_DNA"/>
</dbReference>
<evidence type="ECO:0000313" key="2">
    <source>
        <dbReference type="EMBL" id="KAF0045584.1"/>
    </source>
</evidence>